<dbReference type="GeneID" id="119732776"/>
<dbReference type="RefSeq" id="XP_038062311.1">
    <property type="nucleotide sequence ID" value="XM_038206383.1"/>
</dbReference>
<dbReference type="SUPFAM" id="SSF56672">
    <property type="entry name" value="DNA/RNA polymerases"/>
    <property type="match status" value="1"/>
</dbReference>
<accession>A0A914AFN4</accession>
<sequence>MEEMRFIDPSDFQLCEMDTDSAYMAISAPHLDDIIKPHLRDEYQREKSSWFPRDDTPDHRAYDKRTPGLFKVEWEGDGIVALCSKTYYCFGEKDKAVCKGLNKKTNDITKMNYLEALENQRAGEGVNRGFRMRSDGMYTYEQVKTAFTYFYPKRRVADDGVSTTYLDL</sequence>
<evidence type="ECO:0000313" key="1">
    <source>
        <dbReference type="EnsemblMetazoa" id="XP_038062311.1"/>
    </source>
</evidence>
<dbReference type="GeneID" id="119732769"/>
<dbReference type="EnsemblMetazoa" id="XM_038206383.1">
    <property type="protein sequence ID" value="XP_038062311.1"/>
    <property type="gene ID" value="LOC119732776"/>
</dbReference>
<dbReference type="PANTHER" id="PTHR33206">
    <property type="entry name" value="PROTEIN CBG10425"/>
    <property type="match status" value="1"/>
</dbReference>
<dbReference type="EnsemblMetazoa" id="XM_038206377.1">
    <property type="protein sequence ID" value="XP_038062305.1"/>
    <property type="gene ID" value="LOC119732769"/>
</dbReference>
<proteinExistence type="predicted"/>
<dbReference type="InterPro" id="IPR043502">
    <property type="entry name" value="DNA/RNA_pol_sf"/>
</dbReference>
<dbReference type="RefSeq" id="XP_038062305.1">
    <property type="nucleotide sequence ID" value="XM_038206377.1"/>
</dbReference>
<name>A0A914AFN4_PATMI</name>
<dbReference type="PANTHER" id="PTHR33206:SF1">
    <property type="entry name" value="DNA-DIRECTED DNA POLYMERASE"/>
    <property type="match status" value="1"/>
</dbReference>
<organism evidence="1 2">
    <name type="scientific">Patiria miniata</name>
    <name type="common">Bat star</name>
    <name type="synonym">Asterina miniata</name>
    <dbReference type="NCBI Taxonomy" id="46514"/>
    <lineage>
        <taxon>Eukaryota</taxon>
        <taxon>Metazoa</taxon>
        <taxon>Echinodermata</taxon>
        <taxon>Eleutherozoa</taxon>
        <taxon>Asterozoa</taxon>
        <taxon>Asteroidea</taxon>
        <taxon>Valvatacea</taxon>
        <taxon>Valvatida</taxon>
        <taxon>Asterinidae</taxon>
        <taxon>Patiria</taxon>
    </lineage>
</organism>
<evidence type="ECO:0008006" key="3">
    <source>
        <dbReference type="Google" id="ProtNLM"/>
    </source>
</evidence>
<dbReference type="Proteomes" id="UP000887568">
    <property type="component" value="Unplaced"/>
</dbReference>
<keyword evidence="2" id="KW-1185">Reference proteome</keyword>
<dbReference type="AlphaFoldDB" id="A0A914AFN4"/>
<dbReference type="OrthoDB" id="6153129at2759"/>
<protein>
    <recommendedName>
        <fullName evidence="3">DNA-directed DNA polymerase</fullName>
    </recommendedName>
</protein>
<reference evidence="1" key="1">
    <citation type="submission" date="2022-11" db="UniProtKB">
        <authorList>
            <consortium name="EnsemblMetazoa"/>
        </authorList>
    </citation>
    <scope>IDENTIFICATION</scope>
</reference>
<dbReference type="OMA" id="CCKECST"/>
<evidence type="ECO:0000313" key="2">
    <source>
        <dbReference type="Proteomes" id="UP000887568"/>
    </source>
</evidence>